<dbReference type="SMART" id="SM00855">
    <property type="entry name" value="PGAM"/>
    <property type="match status" value="1"/>
</dbReference>
<evidence type="ECO:0000256" key="2">
    <source>
        <dbReference type="PIRSR" id="PIRSR613078-2"/>
    </source>
</evidence>
<dbReference type="KEGG" id="psey:GU243_15340"/>
<dbReference type="Gene3D" id="3.40.50.1240">
    <property type="entry name" value="Phosphoglycerate mutase-like"/>
    <property type="match status" value="1"/>
</dbReference>
<sequence length="212" mass="23273">MTNIILCRHGETVWHAENRYAGISDIELTPRGHDQAAQLANWAQTAGLSAIYTSTLSRAQTTAGASAKATGLSVQVDPRLRELDFGEGEGLTTSEMEQRFPKALAHFRSDPAKHHLPGGEDPFKAADRFVDCLQDITKEHPDGRVLVVAHTTAMRLTLCQLMGIPLREYRRVFPAIRNCSLTEISIRDGYVSVLEFNTPVAASIVPANQPQP</sequence>
<feature type="binding site" evidence="2">
    <location>
        <position position="58"/>
    </location>
    <ligand>
        <name>substrate</name>
    </ligand>
</feature>
<dbReference type="PANTHER" id="PTHR48100">
    <property type="entry name" value="BROAD-SPECIFICITY PHOSPHATASE YOR283W-RELATED"/>
    <property type="match status" value="1"/>
</dbReference>
<dbReference type="InterPro" id="IPR013078">
    <property type="entry name" value="His_Pase_superF_clade-1"/>
</dbReference>
<dbReference type="SUPFAM" id="SSF53254">
    <property type="entry name" value="Phosphoglycerate mutase-like"/>
    <property type="match status" value="1"/>
</dbReference>
<feature type="active site" description="Tele-phosphohistidine intermediate" evidence="1">
    <location>
        <position position="9"/>
    </location>
</feature>
<gene>
    <name evidence="3" type="ORF">GU243_15340</name>
</gene>
<dbReference type="EMBL" id="CP047898">
    <property type="protein sequence ID" value="QHK20861.1"/>
    <property type="molecule type" value="Genomic_DNA"/>
</dbReference>
<evidence type="ECO:0000313" key="4">
    <source>
        <dbReference type="Proteomes" id="UP000464186"/>
    </source>
</evidence>
<organism evidence="3 4">
    <name type="scientific">Pseudarthrobacter psychrotolerans</name>
    <dbReference type="NCBI Taxonomy" id="2697569"/>
    <lineage>
        <taxon>Bacteria</taxon>
        <taxon>Bacillati</taxon>
        <taxon>Actinomycetota</taxon>
        <taxon>Actinomycetes</taxon>
        <taxon>Micrococcales</taxon>
        <taxon>Micrococcaceae</taxon>
        <taxon>Pseudarthrobacter</taxon>
    </lineage>
</organism>
<dbReference type="PANTHER" id="PTHR48100:SF1">
    <property type="entry name" value="HISTIDINE PHOSPHATASE FAMILY PROTEIN-RELATED"/>
    <property type="match status" value="1"/>
</dbReference>
<dbReference type="AlphaFoldDB" id="A0A6P1NVG2"/>
<evidence type="ECO:0000256" key="1">
    <source>
        <dbReference type="PIRSR" id="PIRSR613078-1"/>
    </source>
</evidence>
<protein>
    <submittedName>
        <fullName evidence="3">Histidine phosphatase family protein</fullName>
    </submittedName>
</protein>
<dbReference type="Pfam" id="PF00300">
    <property type="entry name" value="His_Phos_1"/>
    <property type="match status" value="1"/>
</dbReference>
<keyword evidence="4" id="KW-1185">Reference proteome</keyword>
<feature type="active site" description="Proton donor/acceptor" evidence="1">
    <location>
        <position position="82"/>
    </location>
</feature>
<reference evidence="3 4" key="1">
    <citation type="submission" date="2020-01" db="EMBL/GenBank/DDBJ databases">
        <title>Pseudarthrobacter psychrotolerans sp. nov., isolated from antarctic soil.</title>
        <authorList>
            <person name="Shin Y."/>
            <person name="Park W."/>
        </authorList>
    </citation>
    <scope>NUCLEOTIDE SEQUENCE [LARGE SCALE GENOMIC DNA]</scope>
    <source>
        <strain evidence="3 4">YJ56</strain>
    </source>
</reference>
<dbReference type="GO" id="GO:0016791">
    <property type="term" value="F:phosphatase activity"/>
    <property type="evidence" value="ECO:0007669"/>
    <property type="project" value="TreeGrafter"/>
</dbReference>
<dbReference type="Proteomes" id="UP000464186">
    <property type="component" value="Chromosome"/>
</dbReference>
<dbReference type="GO" id="GO:0005737">
    <property type="term" value="C:cytoplasm"/>
    <property type="evidence" value="ECO:0007669"/>
    <property type="project" value="TreeGrafter"/>
</dbReference>
<dbReference type="InterPro" id="IPR050275">
    <property type="entry name" value="PGM_Phosphatase"/>
</dbReference>
<proteinExistence type="predicted"/>
<name>A0A6P1NVG2_9MICC</name>
<dbReference type="InterPro" id="IPR029033">
    <property type="entry name" value="His_PPase_superfam"/>
</dbReference>
<dbReference type="CDD" id="cd07067">
    <property type="entry name" value="HP_PGM_like"/>
    <property type="match status" value="1"/>
</dbReference>
<accession>A0A6P1NVG2</accession>
<evidence type="ECO:0000313" key="3">
    <source>
        <dbReference type="EMBL" id="QHK20861.1"/>
    </source>
</evidence>